<dbReference type="GO" id="GO:0016035">
    <property type="term" value="C:zeta DNA polymerase complex"/>
    <property type="evidence" value="ECO:0007669"/>
    <property type="project" value="InterPro"/>
</dbReference>
<feature type="domain" description="DNA-directed DNA polymerase family B multifunctional" evidence="5">
    <location>
        <begin position="3"/>
        <end position="88"/>
    </location>
</feature>
<dbReference type="GO" id="GO:0005634">
    <property type="term" value="C:nucleus"/>
    <property type="evidence" value="ECO:0007669"/>
    <property type="project" value="TreeGrafter"/>
</dbReference>
<evidence type="ECO:0000256" key="4">
    <source>
        <dbReference type="ARBA" id="ARBA00022932"/>
    </source>
</evidence>
<reference evidence="6 7" key="1">
    <citation type="journal article" date="2018" name="Front. Plant Sci.">
        <title>Red Clover (Trifolium pratense) and Zigzag Clover (T. medium) - A Picture of Genomic Similarities and Differences.</title>
        <authorList>
            <person name="Dluhosova J."/>
            <person name="Istvanek J."/>
            <person name="Nedelnik J."/>
            <person name="Repkova J."/>
        </authorList>
    </citation>
    <scope>NUCLEOTIDE SEQUENCE [LARGE SCALE GENOMIC DNA]</scope>
    <source>
        <strain evidence="7">cv. 10/8</strain>
        <tissue evidence="6">Leaf</tissue>
    </source>
</reference>
<name>A0A392P9U5_9FABA</name>
<dbReference type="PANTHER" id="PTHR45812:SF1">
    <property type="entry name" value="DNA POLYMERASE ZETA CATALYTIC SUBUNIT"/>
    <property type="match status" value="1"/>
</dbReference>
<dbReference type="PANTHER" id="PTHR45812">
    <property type="entry name" value="DNA POLYMERASE ZETA CATALYTIC SUBUNIT"/>
    <property type="match status" value="1"/>
</dbReference>
<dbReference type="Proteomes" id="UP000265520">
    <property type="component" value="Unassembled WGS sequence"/>
</dbReference>
<protein>
    <recommendedName>
        <fullName evidence="1">DNA-directed DNA polymerase</fullName>
        <ecNumber evidence="1">2.7.7.7</ecNumber>
    </recommendedName>
</protein>
<accession>A0A392P9U5</accession>
<evidence type="ECO:0000313" key="7">
    <source>
        <dbReference type="Proteomes" id="UP000265520"/>
    </source>
</evidence>
<dbReference type="SUPFAM" id="SSF56672">
    <property type="entry name" value="DNA/RNA polymerases"/>
    <property type="match status" value="1"/>
</dbReference>
<dbReference type="InterPro" id="IPR030559">
    <property type="entry name" value="PolZ_Rev3"/>
</dbReference>
<dbReference type="Gene3D" id="1.10.132.60">
    <property type="entry name" value="DNA polymerase family B, C-terminal domain"/>
    <property type="match status" value="1"/>
</dbReference>
<dbReference type="GO" id="GO:0003677">
    <property type="term" value="F:DNA binding"/>
    <property type="evidence" value="ECO:0007669"/>
    <property type="project" value="InterPro"/>
</dbReference>
<evidence type="ECO:0000256" key="1">
    <source>
        <dbReference type="ARBA" id="ARBA00012417"/>
    </source>
</evidence>
<evidence type="ECO:0000259" key="5">
    <source>
        <dbReference type="Pfam" id="PF00136"/>
    </source>
</evidence>
<keyword evidence="7" id="KW-1185">Reference proteome</keyword>
<evidence type="ECO:0000313" key="6">
    <source>
        <dbReference type="EMBL" id="MCI08554.1"/>
    </source>
</evidence>
<comment type="caution">
    <text evidence="6">The sequence shown here is derived from an EMBL/GenBank/DDBJ whole genome shotgun (WGS) entry which is preliminary data.</text>
</comment>
<dbReference type="GO" id="GO:0000166">
    <property type="term" value="F:nucleotide binding"/>
    <property type="evidence" value="ECO:0007669"/>
    <property type="project" value="InterPro"/>
</dbReference>
<proteinExistence type="predicted"/>
<dbReference type="GO" id="GO:0042276">
    <property type="term" value="P:error-prone translesion synthesis"/>
    <property type="evidence" value="ECO:0007669"/>
    <property type="project" value="TreeGrafter"/>
</dbReference>
<evidence type="ECO:0000256" key="2">
    <source>
        <dbReference type="ARBA" id="ARBA00022679"/>
    </source>
</evidence>
<dbReference type="EC" id="2.7.7.7" evidence="1"/>
<dbReference type="AlphaFoldDB" id="A0A392P9U5"/>
<dbReference type="Pfam" id="PF00136">
    <property type="entry name" value="DNA_pol_B"/>
    <property type="match status" value="1"/>
</dbReference>
<dbReference type="GO" id="GO:0000724">
    <property type="term" value="P:double-strand break repair via homologous recombination"/>
    <property type="evidence" value="ECO:0007669"/>
    <property type="project" value="TreeGrafter"/>
</dbReference>
<evidence type="ECO:0000256" key="3">
    <source>
        <dbReference type="ARBA" id="ARBA00022695"/>
    </source>
</evidence>
<dbReference type="InterPro" id="IPR043502">
    <property type="entry name" value="DNA/RNA_pol_sf"/>
</dbReference>
<feature type="non-terminal residue" evidence="6">
    <location>
        <position position="126"/>
    </location>
</feature>
<dbReference type="InterPro" id="IPR006134">
    <property type="entry name" value="DNA-dir_DNA_pol_B_multi_dom"/>
</dbReference>
<keyword evidence="2" id="KW-0808">Transferase</keyword>
<dbReference type="EMBL" id="LXQA010069444">
    <property type="protein sequence ID" value="MCI08554.1"/>
    <property type="molecule type" value="Genomic_DNA"/>
</dbReference>
<keyword evidence="4" id="KW-0239">DNA-directed DNA polymerase</keyword>
<sequence length="126" mass="14082">MQVKTYLQRQWKRILSGRVSLKDFIFAKEVRLGTYSARISSLPPAAIVATKAMRVDRRAEPRYAERIPYVVIHGEPGARLVDMVVDPLEASARLCNQCSENEVAAATAVIGKTSKLEQEMQHLVSV</sequence>
<dbReference type="InterPro" id="IPR042087">
    <property type="entry name" value="DNA_pol_B_thumb"/>
</dbReference>
<keyword evidence="3" id="KW-0548">Nucleotidyltransferase</keyword>
<dbReference type="GO" id="GO:0003887">
    <property type="term" value="F:DNA-directed DNA polymerase activity"/>
    <property type="evidence" value="ECO:0007669"/>
    <property type="project" value="UniProtKB-KW"/>
</dbReference>
<organism evidence="6 7">
    <name type="scientific">Trifolium medium</name>
    <dbReference type="NCBI Taxonomy" id="97028"/>
    <lineage>
        <taxon>Eukaryota</taxon>
        <taxon>Viridiplantae</taxon>
        <taxon>Streptophyta</taxon>
        <taxon>Embryophyta</taxon>
        <taxon>Tracheophyta</taxon>
        <taxon>Spermatophyta</taxon>
        <taxon>Magnoliopsida</taxon>
        <taxon>eudicotyledons</taxon>
        <taxon>Gunneridae</taxon>
        <taxon>Pentapetalae</taxon>
        <taxon>rosids</taxon>
        <taxon>fabids</taxon>
        <taxon>Fabales</taxon>
        <taxon>Fabaceae</taxon>
        <taxon>Papilionoideae</taxon>
        <taxon>50 kb inversion clade</taxon>
        <taxon>NPAAA clade</taxon>
        <taxon>Hologalegina</taxon>
        <taxon>IRL clade</taxon>
        <taxon>Trifolieae</taxon>
        <taxon>Trifolium</taxon>
    </lineage>
</organism>